<comment type="caution">
    <text evidence="2">The sequence shown here is derived from an EMBL/GenBank/DDBJ whole genome shotgun (WGS) entry which is preliminary data.</text>
</comment>
<proteinExistence type="predicted"/>
<gene>
    <name evidence="2" type="ORF">S01H4_49534</name>
</gene>
<protein>
    <recommendedName>
        <fullName evidence="1">MoaB/Mog domain-containing protein</fullName>
    </recommendedName>
</protein>
<name>X1BYY6_9ZZZZ</name>
<organism evidence="2">
    <name type="scientific">marine sediment metagenome</name>
    <dbReference type="NCBI Taxonomy" id="412755"/>
    <lineage>
        <taxon>unclassified sequences</taxon>
        <taxon>metagenomes</taxon>
        <taxon>ecological metagenomes</taxon>
    </lineage>
</organism>
<dbReference type="SUPFAM" id="SSF53218">
    <property type="entry name" value="Molybdenum cofactor biosynthesis proteins"/>
    <property type="match status" value="1"/>
</dbReference>
<evidence type="ECO:0000313" key="2">
    <source>
        <dbReference type="EMBL" id="GAH00212.1"/>
    </source>
</evidence>
<dbReference type="Gene3D" id="3.40.980.10">
    <property type="entry name" value="MoaB/Mog-like domain"/>
    <property type="match status" value="1"/>
</dbReference>
<dbReference type="InterPro" id="IPR036425">
    <property type="entry name" value="MoaB/Mog-like_dom_sf"/>
</dbReference>
<dbReference type="AlphaFoldDB" id="X1BYY6"/>
<evidence type="ECO:0000259" key="1">
    <source>
        <dbReference type="Pfam" id="PF00994"/>
    </source>
</evidence>
<dbReference type="InterPro" id="IPR001453">
    <property type="entry name" value="MoaB/Mog_dom"/>
</dbReference>
<reference evidence="2" key="1">
    <citation type="journal article" date="2014" name="Front. Microbiol.">
        <title>High frequency of phylogenetically diverse reductive dehalogenase-homologous genes in deep subseafloor sedimentary metagenomes.</title>
        <authorList>
            <person name="Kawai M."/>
            <person name="Futagami T."/>
            <person name="Toyoda A."/>
            <person name="Takaki Y."/>
            <person name="Nishi S."/>
            <person name="Hori S."/>
            <person name="Arai W."/>
            <person name="Tsubouchi T."/>
            <person name="Morono Y."/>
            <person name="Uchiyama I."/>
            <person name="Ito T."/>
            <person name="Fujiyama A."/>
            <person name="Inagaki F."/>
            <person name="Takami H."/>
        </authorList>
    </citation>
    <scope>NUCLEOTIDE SEQUENCE</scope>
    <source>
        <strain evidence="2">Expedition CK06-06</strain>
    </source>
</reference>
<feature type="non-terminal residue" evidence="2">
    <location>
        <position position="56"/>
    </location>
</feature>
<feature type="domain" description="MoaB/Mog" evidence="1">
    <location>
        <begin position="6"/>
        <end position="55"/>
    </location>
</feature>
<dbReference type="Pfam" id="PF00994">
    <property type="entry name" value="MoCF_biosynth"/>
    <property type="match status" value="1"/>
</dbReference>
<sequence>MTINVAVITVSDRSYSGEREDRSGKLLSEIVEQKLGNVLAYEVIPDEIEMIKREIL</sequence>
<accession>X1BYY6</accession>
<dbReference type="EMBL" id="BART01028025">
    <property type="protein sequence ID" value="GAH00212.1"/>
    <property type="molecule type" value="Genomic_DNA"/>
</dbReference>